<organism evidence="2">
    <name type="scientific">marine sediment metagenome</name>
    <dbReference type="NCBI Taxonomy" id="412755"/>
    <lineage>
        <taxon>unclassified sequences</taxon>
        <taxon>metagenomes</taxon>
        <taxon>ecological metagenomes</taxon>
    </lineage>
</organism>
<dbReference type="SUPFAM" id="SSF52540">
    <property type="entry name" value="P-loop containing nucleoside triphosphate hydrolases"/>
    <property type="match status" value="1"/>
</dbReference>
<name>X0XIQ2_9ZZZZ</name>
<dbReference type="Gene3D" id="3.40.50.300">
    <property type="entry name" value="P-loop containing nucleotide triphosphate hydrolases"/>
    <property type="match status" value="1"/>
</dbReference>
<dbReference type="PROSITE" id="PS51274">
    <property type="entry name" value="GATASE_COBBQ"/>
    <property type="match status" value="1"/>
</dbReference>
<evidence type="ECO:0000259" key="1">
    <source>
        <dbReference type="Pfam" id="PF01656"/>
    </source>
</evidence>
<proteinExistence type="predicted"/>
<accession>X0XIQ2</accession>
<feature type="non-terminal residue" evidence="2">
    <location>
        <position position="1"/>
    </location>
</feature>
<dbReference type="Pfam" id="PF01656">
    <property type="entry name" value="CbiA"/>
    <property type="match status" value="1"/>
</dbReference>
<comment type="caution">
    <text evidence="2">The sequence shown here is derived from an EMBL/GenBank/DDBJ whole genome shotgun (WGS) entry which is preliminary data.</text>
</comment>
<feature type="domain" description="CobQ/CobB/MinD/ParA nucleotide binding" evidence="1">
    <location>
        <begin position="2"/>
        <end position="163"/>
    </location>
</feature>
<reference evidence="2" key="1">
    <citation type="journal article" date="2014" name="Front. Microbiol.">
        <title>High frequency of phylogenetically diverse reductive dehalogenase-homologous genes in deep subseafloor sedimentary metagenomes.</title>
        <authorList>
            <person name="Kawai M."/>
            <person name="Futagami T."/>
            <person name="Toyoda A."/>
            <person name="Takaki Y."/>
            <person name="Nishi S."/>
            <person name="Hori S."/>
            <person name="Arai W."/>
            <person name="Tsubouchi T."/>
            <person name="Morono Y."/>
            <person name="Uchiyama I."/>
            <person name="Ito T."/>
            <person name="Fujiyama A."/>
            <person name="Inagaki F."/>
            <person name="Takami H."/>
        </authorList>
    </citation>
    <scope>NUCLEOTIDE SEQUENCE</scope>
    <source>
        <strain evidence="2">Expedition CK06-06</strain>
    </source>
</reference>
<dbReference type="InterPro" id="IPR004484">
    <property type="entry name" value="CbiA/CobB_synth"/>
</dbReference>
<evidence type="ECO:0000313" key="2">
    <source>
        <dbReference type="EMBL" id="GAG24856.1"/>
    </source>
</evidence>
<feature type="non-terminal residue" evidence="2">
    <location>
        <position position="254"/>
    </location>
</feature>
<dbReference type="AlphaFoldDB" id="X0XIQ2"/>
<sequence length="254" mass="28784">LGLIAAWREKGYRIAPFKKGPDFIDAGWLTFAAGRSCHNLDPFLMNEEQILESFLSNSNHAELSIIEGNRGLYDSLDLDGRYSTAELAKFLNTPTLVVLDVTMATRTMAAVIKGFQVFDPHLNISGVILNRVAGSRQETLVRNAIEKYCATTVVGSVPKLKNNIFPQRHMGLVPYQERDHAEKAISWAKATVKENLQLEEIWRIAHEAEDIETSLQDQNSEPTIIVSDDSPRIGFIKDRAFWFYYPENLEQLER</sequence>
<protein>
    <recommendedName>
        <fullName evidence="1">CobQ/CobB/MinD/ParA nucleotide binding domain-containing protein</fullName>
    </recommendedName>
</protein>
<dbReference type="GO" id="GO:0042242">
    <property type="term" value="F:cobyrinic acid a,c-diamide synthase activity"/>
    <property type="evidence" value="ECO:0007669"/>
    <property type="project" value="InterPro"/>
</dbReference>
<dbReference type="PANTHER" id="PTHR43873">
    <property type="entry name" value="COBYRINATE A,C-DIAMIDE SYNTHASE"/>
    <property type="match status" value="1"/>
</dbReference>
<dbReference type="InterPro" id="IPR002586">
    <property type="entry name" value="CobQ/CobB/MinD/ParA_Nub-bd_dom"/>
</dbReference>
<dbReference type="EMBL" id="BARS01039953">
    <property type="protein sequence ID" value="GAG24856.1"/>
    <property type="molecule type" value="Genomic_DNA"/>
</dbReference>
<gene>
    <name evidence="2" type="ORF">S01H1_60971</name>
</gene>
<dbReference type="PANTHER" id="PTHR43873:SF1">
    <property type="entry name" value="COBYRINATE A,C-DIAMIDE SYNTHASE"/>
    <property type="match status" value="1"/>
</dbReference>
<dbReference type="InterPro" id="IPR027417">
    <property type="entry name" value="P-loop_NTPase"/>
</dbReference>